<dbReference type="PANTHER" id="PTHR36974">
    <property type="entry name" value="MEMBRANE PROTEIN-RELATED"/>
    <property type="match status" value="1"/>
</dbReference>
<organism evidence="2 3">
    <name type="scientific">Terriglobus aquaticus</name>
    <dbReference type="NCBI Taxonomy" id="940139"/>
    <lineage>
        <taxon>Bacteria</taxon>
        <taxon>Pseudomonadati</taxon>
        <taxon>Acidobacteriota</taxon>
        <taxon>Terriglobia</taxon>
        <taxon>Terriglobales</taxon>
        <taxon>Acidobacteriaceae</taxon>
        <taxon>Terriglobus</taxon>
    </lineage>
</organism>
<protein>
    <recommendedName>
        <fullName evidence="4">DoxX family membrane protein</fullName>
    </recommendedName>
</protein>
<evidence type="ECO:0008006" key="4">
    <source>
        <dbReference type="Google" id="ProtNLM"/>
    </source>
</evidence>
<sequence length="152" mass="16323">MNDASIQLEPRSSEGSLSAQRLLGAILGFTGTGHLTFLRKPFHAQVPPGIPLTEDQVVALSGPAELLLAASLLLAKSRKTRVPVGWAAAAFFVAIFPGNIAQWQYHRNAFGLNTDTKRFLRLFGQPVLIAWALWATGALRSGDASRSGEASR</sequence>
<gene>
    <name evidence="2" type="ORF">ACK2TP_12750</name>
</gene>
<dbReference type="PANTHER" id="PTHR36974:SF1">
    <property type="entry name" value="DOXX FAMILY MEMBRANE PROTEIN"/>
    <property type="match status" value="1"/>
</dbReference>
<dbReference type="EMBL" id="JBJYXY010000001">
    <property type="protein sequence ID" value="MFN2976635.1"/>
    <property type="molecule type" value="Genomic_DNA"/>
</dbReference>
<dbReference type="RefSeq" id="WP_263411897.1">
    <property type="nucleotide sequence ID" value="NZ_BAABBH010000001.1"/>
</dbReference>
<keyword evidence="3" id="KW-1185">Reference proteome</keyword>
<reference evidence="2 3" key="1">
    <citation type="submission" date="2024-12" db="EMBL/GenBank/DDBJ databases">
        <authorList>
            <person name="Lee Y."/>
        </authorList>
    </citation>
    <scope>NUCLEOTIDE SEQUENCE [LARGE SCALE GENOMIC DNA]</scope>
    <source>
        <strain evidence="2 3">03SUJ4</strain>
    </source>
</reference>
<feature type="transmembrane region" description="Helical" evidence="1">
    <location>
        <begin position="21"/>
        <end position="37"/>
    </location>
</feature>
<keyword evidence="1" id="KW-0812">Transmembrane</keyword>
<evidence type="ECO:0000313" key="3">
    <source>
        <dbReference type="Proteomes" id="UP001634747"/>
    </source>
</evidence>
<keyword evidence="1" id="KW-0472">Membrane</keyword>
<feature type="transmembrane region" description="Helical" evidence="1">
    <location>
        <begin position="123"/>
        <end position="142"/>
    </location>
</feature>
<feature type="transmembrane region" description="Helical" evidence="1">
    <location>
        <begin position="57"/>
        <end position="75"/>
    </location>
</feature>
<evidence type="ECO:0000256" key="1">
    <source>
        <dbReference type="SAM" id="Phobius"/>
    </source>
</evidence>
<feature type="transmembrane region" description="Helical" evidence="1">
    <location>
        <begin position="82"/>
        <end position="103"/>
    </location>
</feature>
<dbReference type="Proteomes" id="UP001634747">
    <property type="component" value="Unassembled WGS sequence"/>
</dbReference>
<name>A0ABW9KPN2_9BACT</name>
<comment type="caution">
    <text evidence="2">The sequence shown here is derived from an EMBL/GenBank/DDBJ whole genome shotgun (WGS) entry which is preliminary data.</text>
</comment>
<proteinExistence type="predicted"/>
<accession>A0ABW9KPN2</accession>
<keyword evidence="1" id="KW-1133">Transmembrane helix</keyword>
<evidence type="ECO:0000313" key="2">
    <source>
        <dbReference type="EMBL" id="MFN2976635.1"/>
    </source>
</evidence>